<organism evidence="3 4">
    <name type="scientific">Neosynechococcus sphagnicola sy1</name>
    <dbReference type="NCBI Taxonomy" id="1497020"/>
    <lineage>
        <taxon>Bacteria</taxon>
        <taxon>Bacillati</taxon>
        <taxon>Cyanobacteriota</taxon>
        <taxon>Cyanophyceae</taxon>
        <taxon>Neosynechococcales</taxon>
        <taxon>Neosynechococcaceae</taxon>
        <taxon>Neosynechococcus</taxon>
    </lineage>
</organism>
<dbReference type="InterPro" id="IPR019606">
    <property type="entry name" value="GerMN"/>
</dbReference>
<keyword evidence="1" id="KW-1133">Transmembrane helix</keyword>
<dbReference type="SMART" id="SM00909">
    <property type="entry name" value="Germane"/>
    <property type="match status" value="1"/>
</dbReference>
<keyword evidence="1" id="KW-0812">Transmembrane</keyword>
<evidence type="ECO:0000256" key="1">
    <source>
        <dbReference type="SAM" id="Phobius"/>
    </source>
</evidence>
<sequence>MQEPKPVGGVPRNVLVGFAALILVVGGGTAWYTWGHLPGTPPPLRSLRTSLKQSVSVYWLKHAGNKTELVPGEIAPESKAKSNDAALETAFERLLAGPAEDNLTTTIPPGTQLRGVRLEADGIHVDLSREFTAGGGSESMTGRLGQIVYTATSLQPSAPVWVAVEGKLLDVLGGEGLIVDQPLTRQSFKKDFDL</sequence>
<feature type="transmembrane region" description="Helical" evidence="1">
    <location>
        <begin position="12"/>
        <end position="34"/>
    </location>
</feature>
<reference evidence="3 4" key="1">
    <citation type="journal article" date="2014" name="Mol. Ecol.">
        <title>Evolution of Synechococcus.</title>
        <authorList>
            <person name="Dvorak P."/>
            <person name="Casamatta D."/>
            <person name="Hasler P."/>
            <person name="Poulickova A."/>
            <person name="Ondrej V."/>
            <person name="Sanges R."/>
        </authorList>
    </citation>
    <scope>NUCLEOTIDE SEQUENCE [LARGE SCALE GENOMIC DNA]</scope>
    <source>
        <strain evidence="3 4">CAUP A 1101</strain>
    </source>
</reference>
<name>A0A098TN35_9CYAN</name>
<dbReference type="AlphaFoldDB" id="A0A098TN35"/>
<protein>
    <recommendedName>
        <fullName evidence="2">GerMN domain-containing protein</fullName>
    </recommendedName>
</protein>
<keyword evidence="4" id="KW-1185">Reference proteome</keyword>
<evidence type="ECO:0000313" key="4">
    <source>
        <dbReference type="Proteomes" id="UP000030170"/>
    </source>
</evidence>
<dbReference type="OrthoDB" id="510914at2"/>
<dbReference type="STRING" id="1497020.DO97_09880"/>
<accession>A0A098TN35</accession>
<evidence type="ECO:0000259" key="2">
    <source>
        <dbReference type="SMART" id="SM00909"/>
    </source>
</evidence>
<dbReference type="Proteomes" id="UP000030170">
    <property type="component" value="Unassembled WGS sequence"/>
</dbReference>
<dbReference type="EMBL" id="JJML01000003">
    <property type="protein sequence ID" value="KGF73740.1"/>
    <property type="molecule type" value="Genomic_DNA"/>
</dbReference>
<evidence type="ECO:0000313" key="3">
    <source>
        <dbReference type="EMBL" id="KGF73740.1"/>
    </source>
</evidence>
<dbReference type="RefSeq" id="WP_036530674.1">
    <property type="nucleotide sequence ID" value="NZ_JJML01000003.1"/>
</dbReference>
<keyword evidence="1" id="KW-0472">Membrane</keyword>
<feature type="domain" description="GerMN" evidence="2">
    <location>
        <begin position="87"/>
        <end position="173"/>
    </location>
</feature>
<proteinExistence type="predicted"/>
<comment type="caution">
    <text evidence="3">The sequence shown here is derived from an EMBL/GenBank/DDBJ whole genome shotgun (WGS) entry which is preliminary data.</text>
</comment>
<gene>
    <name evidence="3" type="ORF">DO97_09880</name>
</gene>
<dbReference type="Pfam" id="PF10646">
    <property type="entry name" value="Germane"/>
    <property type="match status" value="1"/>
</dbReference>